<dbReference type="InterPro" id="IPR013083">
    <property type="entry name" value="Znf_RING/FYVE/PHD"/>
</dbReference>
<dbReference type="GO" id="GO:0005778">
    <property type="term" value="C:peroxisomal membrane"/>
    <property type="evidence" value="ECO:0007669"/>
    <property type="project" value="TreeGrafter"/>
</dbReference>
<dbReference type="Proteomes" id="UP001295684">
    <property type="component" value="Unassembled WGS sequence"/>
</dbReference>
<reference evidence="7" key="1">
    <citation type="submission" date="2023-07" db="EMBL/GenBank/DDBJ databases">
        <authorList>
            <consortium name="AG Swart"/>
            <person name="Singh M."/>
            <person name="Singh A."/>
            <person name="Seah K."/>
            <person name="Emmerich C."/>
        </authorList>
    </citation>
    <scope>NUCLEOTIDE SEQUENCE</scope>
    <source>
        <strain evidence="7">DP1</strain>
    </source>
</reference>
<keyword evidence="2" id="KW-0863">Zinc-finger</keyword>
<keyword evidence="2" id="KW-0862">Zinc</keyword>
<keyword evidence="3" id="KW-0175">Coiled coil</keyword>
<feature type="compositionally biased region" description="Basic residues" evidence="4">
    <location>
        <begin position="1"/>
        <end position="11"/>
    </location>
</feature>
<feature type="compositionally biased region" description="Low complexity" evidence="4">
    <location>
        <begin position="46"/>
        <end position="67"/>
    </location>
</feature>
<dbReference type="InterPro" id="IPR053003">
    <property type="entry name" value="TRIM_RBCC_E3_ubiq-ligases"/>
</dbReference>
<feature type="domain" description="B box-type" evidence="6">
    <location>
        <begin position="385"/>
        <end position="421"/>
    </location>
</feature>
<keyword evidence="1" id="KW-0479">Metal-binding</keyword>
<dbReference type="PROSITE" id="PS50119">
    <property type="entry name" value="ZF_BBOX"/>
    <property type="match status" value="1"/>
</dbReference>
<dbReference type="PANTHER" id="PTHR36754:SF2">
    <property type="entry name" value="E3 UBIQUITIN-PROTEIN LIGASE TRIM37"/>
    <property type="match status" value="1"/>
</dbReference>
<evidence type="ECO:0008006" key="9">
    <source>
        <dbReference type="Google" id="ProtNLM"/>
    </source>
</evidence>
<dbReference type="CDD" id="cd19756">
    <property type="entry name" value="Bbox2"/>
    <property type="match status" value="1"/>
</dbReference>
<organism evidence="7 8">
    <name type="scientific">Euplotes crassus</name>
    <dbReference type="NCBI Taxonomy" id="5936"/>
    <lineage>
        <taxon>Eukaryota</taxon>
        <taxon>Sar</taxon>
        <taxon>Alveolata</taxon>
        <taxon>Ciliophora</taxon>
        <taxon>Intramacronucleata</taxon>
        <taxon>Spirotrichea</taxon>
        <taxon>Hypotrichia</taxon>
        <taxon>Euplotida</taxon>
        <taxon>Euplotidae</taxon>
        <taxon>Moneuplotes</taxon>
    </lineage>
</organism>
<evidence type="ECO:0000313" key="8">
    <source>
        <dbReference type="Proteomes" id="UP001295684"/>
    </source>
</evidence>
<dbReference type="Pfam" id="PF00643">
    <property type="entry name" value="zf-B_box"/>
    <property type="match status" value="1"/>
</dbReference>
<dbReference type="GO" id="GO:0006513">
    <property type="term" value="P:protein monoubiquitination"/>
    <property type="evidence" value="ECO:0007669"/>
    <property type="project" value="TreeGrafter"/>
</dbReference>
<sequence>MSPPRSGRRTPPRQEVVIPPTAVDTPTRNDRVSPIEERKSNASIGSTRMSPMRTSSIRRTSIRQPSPMRDSSPANPPVMGRFVTSIDSRNRSRSRSRSRERNRSRRISIRRSPRAISRGSLRSRSLSTQSRNRNPPQLSQINPIPQIRNDNDSPRLQYQARPPQPISGVLSSSIFGNNTNSVTGMFGNNLGNSNEFSNNMTSNTFGTNRNNSGNVLGAAQNISSNAPGVFGDGSGFGNSGLGIFSNSTQPIMAGGGLFNNSMPNSNPFIDLGRNNLNSLTIGGANTATLGSLNVNNVVNSDNPELDILKCNICFRTDYSDALLCKNCTGQACRDCWNRIDFGNRQCPYCKSFINMSELVRNRFVNEVRDMLNDPNRNNDGINKTCPTHDLKGALYCETCLKFVCKECIKKGTHNGHEVNDIEEKSELKEKIKNIDKFKSKIDNIDEKFKDYKKSFKKYYDINEEELTWMGQRLKQKINEAIDDVIEERIKTVQKVEKKYDEFCKDSELLGKAKKEVLSDENKTLEIDEIKDGFTKFLHQNKCGEIAKLIKEDGNEVDIPSLMNLYNLPEMSESKGAYSLLFTKSILSKLKSINTI</sequence>
<dbReference type="GO" id="GO:0051865">
    <property type="term" value="P:protein autoubiquitination"/>
    <property type="evidence" value="ECO:0007669"/>
    <property type="project" value="TreeGrafter"/>
</dbReference>
<feature type="compositionally biased region" description="Basic residues" evidence="4">
    <location>
        <begin position="91"/>
        <end position="113"/>
    </location>
</feature>
<name>A0AAD1XZG5_EUPCR</name>
<feature type="compositionally biased region" description="Polar residues" evidence="4">
    <location>
        <begin position="134"/>
        <end position="143"/>
    </location>
</feature>
<protein>
    <recommendedName>
        <fullName evidence="9">B box-type domain-containing protein</fullName>
    </recommendedName>
</protein>
<dbReference type="GO" id="GO:0005164">
    <property type="term" value="F:tumor necrosis factor receptor binding"/>
    <property type="evidence" value="ECO:0007669"/>
    <property type="project" value="TreeGrafter"/>
</dbReference>
<dbReference type="GO" id="GO:0061630">
    <property type="term" value="F:ubiquitin protein ligase activity"/>
    <property type="evidence" value="ECO:0007669"/>
    <property type="project" value="TreeGrafter"/>
</dbReference>
<proteinExistence type="predicted"/>
<dbReference type="InterPro" id="IPR001841">
    <property type="entry name" value="Znf_RING"/>
</dbReference>
<evidence type="ECO:0000259" key="6">
    <source>
        <dbReference type="PROSITE" id="PS50119"/>
    </source>
</evidence>
<dbReference type="GO" id="GO:0031625">
    <property type="term" value="F:ubiquitin protein ligase binding"/>
    <property type="evidence" value="ECO:0007669"/>
    <property type="project" value="TreeGrafter"/>
</dbReference>
<dbReference type="EMBL" id="CAMPGE010022858">
    <property type="protein sequence ID" value="CAI2380860.1"/>
    <property type="molecule type" value="Genomic_DNA"/>
</dbReference>
<evidence type="ECO:0000313" key="7">
    <source>
        <dbReference type="EMBL" id="CAI2380860.1"/>
    </source>
</evidence>
<evidence type="ECO:0000256" key="4">
    <source>
        <dbReference type="SAM" id="MobiDB-lite"/>
    </source>
</evidence>
<dbReference type="InterPro" id="IPR000315">
    <property type="entry name" value="Znf_B-box"/>
</dbReference>
<dbReference type="Gene3D" id="3.30.40.10">
    <property type="entry name" value="Zinc/RING finger domain, C3HC4 (zinc finger)"/>
    <property type="match status" value="1"/>
</dbReference>
<dbReference type="SMART" id="SM00336">
    <property type="entry name" value="BBOX"/>
    <property type="match status" value="1"/>
</dbReference>
<dbReference type="AlphaFoldDB" id="A0AAD1XZG5"/>
<evidence type="ECO:0000256" key="2">
    <source>
        <dbReference type="PROSITE-ProRule" id="PRU00024"/>
    </source>
</evidence>
<dbReference type="PROSITE" id="PS50089">
    <property type="entry name" value="ZF_RING_2"/>
    <property type="match status" value="1"/>
</dbReference>
<dbReference type="GO" id="GO:0070842">
    <property type="term" value="P:aggresome assembly"/>
    <property type="evidence" value="ECO:0007669"/>
    <property type="project" value="TreeGrafter"/>
</dbReference>
<evidence type="ECO:0000256" key="3">
    <source>
        <dbReference type="SAM" id="Coils"/>
    </source>
</evidence>
<comment type="caution">
    <text evidence="7">The sequence shown here is derived from an EMBL/GenBank/DDBJ whole genome shotgun (WGS) entry which is preliminary data.</text>
</comment>
<dbReference type="GO" id="GO:0016235">
    <property type="term" value="C:aggresome"/>
    <property type="evidence" value="ECO:0007669"/>
    <property type="project" value="TreeGrafter"/>
</dbReference>
<accession>A0AAD1XZG5</accession>
<feature type="compositionally biased region" description="Low complexity" evidence="4">
    <location>
        <begin position="114"/>
        <end position="133"/>
    </location>
</feature>
<feature type="region of interest" description="Disordered" evidence="4">
    <location>
        <begin position="1"/>
        <end position="165"/>
    </location>
</feature>
<feature type="compositionally biased region" description="Basic and acidic residues" evidence="4">
    <location>
        <begin position="27"/>
        <end position="40"/>
    </location>
</feature>
<dbReference type="SUPFAM" id="SSF57845">
    <property type="entry name" value="B-box zinc-binding domain"/>
    <property type="match status" value="1"/>
</dbReference>
<evidence type="ECO:0000259" key="5">
    <source>
        <dbReference type="PROSITE" id="PS50089"/>
    </source>
</evidence>
<dbReference type="Gene3D" id="3.30.160.60">
    <property type="entry name" value="Classic Zinc Finger"/>
    <property type="match status" value="1"/>
</dbReference>
<feature type="domain" description="RING-type" evidence="5">
    <location>
        <begin position="310"/>
        <end position="350"/>
    </location>
</feature>
<keyword evidence="8" id="KW-1185">Reference proteome</keyword>
<dbReference type="PANTHER" id="PTHR36754">
    <property type="entry name" value="E3 UBIQUITIN-PROTEIN LIGASE TRIM37"/>
    <property type="match status" value="1"/>
</dbReference>
<feature type="coiled-coil region" evidence="3">
    <location>
        <begin position="427"/>
        <end position="454"/>
    </location>
</feature>
<dbReference type="SUPFAM" id="SSF57850">
    <property type="entry name" value="RING/U-box"/>
    <property type="match status" value="1"/>
</dbReference>
<dbReference type="GO" id="GO:0008270">
    <property type="term" value="F:zinc ion binding"/>
    <property type="evidence" value="ECO:0007669"/>
    <property type="project" value="UniProtKB-KW"/>
</dbReference>
<gene>
    <name evidence="7" type="ORF">ECRASSUSDP1_LOCUS22300</name>
</gene>
<evidence type="ECO:0000256" key="1">
    <source>
        <dbReference type="ARBA" id="ARBA00022723"/>
    </source>
</evidence>